<evidence type="ECO:0000313" key="9">
    <source>
        <dbReference type="EMBL" id="SDP78729.1"/>
    </source>
</evidence>
<feature type="transmembrane region" description="Helical" evidence="7">
    <location>
        <begin position="182"/>
        <end position="201"/>
    </location>
</feature>
<keyword evidence="6 7" id="KW-0472">Membrane</keyword>
<feature type="domain" description="EamA" evidence="8">
    <location>
        <begin position="153"/>
        <end position="286"/>
    </location>
</feature>
<name>A0A1H0VJG9_9BACI</name>
<keyword evidence="3" id="KW-1003">Cell membrane</keyword>
<dbReference type="PANTHER" id="PTHR32322">
    <property type="entry name" value="INNER MEMBRANE TRANSPORTER"/>
    <property type="match status" value="1"/>
</dbReference>
<comment type="subcellular location">
    <subcellularLocation>
        <location evidence="1">Cell membrane</location>
        <topology evidence="1">Multi-pass membrane protein</topology>
    </subcellularLocation>
</comment>
<dbReference type="InterPro" id="IPR050638">
    <property type="entry name" value="AA-Vitamin_Transporters"/>
</dbReference>
<evidence type="ECO:0000256" key="7">
    <source>
        <dbReference type="SAM" id="Phobius"/>
    </source>
</evidence>
<feature type="transmembrane region" description="Helical" evidence="7">
    <location>
        <begin position="213"/>
        <end position="233"/>
    </location>
</feature>
<feature type="domain" description="EamA" evidence="8">
    <location>
        <begin position="9"/>
        <end position="140"/>
    </location>
</feature>
<gene>
    <name evidence="9" type="ORF">SAMN05216565_10715</name>
</gene>
<feature type="transmembrane region" description="Helical" evidence="7">
    <location>
        <begin position="96"/>
        <end position="117"/>
    </location>
</feature>
<evidence type="ECO:0000256" key="2">
    <source>
        <dbReference type="ARBA" id="ARBA00007362"/>
    </source>
</evidence>
<feature type="transmembrane region" description="Helical" evidence="7">
    <location>
        <begin position="150"/>
        <end position="170"/>
    </location>
</feature>
<keyword evidence="4 7" id="KW-0812">Transmembrane</keyword>
<dbReference type="STRING" id="930152.SAMN05216565_10715"/>
<evidence type="ECO:0000256" key="1">
    <source>
        <dbReference type="ARBA" id="ARBA00004651"/>
    </source>
</evidence>
<feature type="transmembrane region" description="Helical" evidence="7">
    <location>
        <begin position="70"/>
        <end position="90"/>
    </location>
</feature>
<dbReference type="RefSeq" id="WP_090855524.1">
    <property type="nucleotide sequence ID" value="NZ_FNJU01000007.1"/>
</dbReference>
<dbReference type="OrthoDB" id="6707571at2"/>
<evidence type="ECO:0000256" key="4">
    <source>
        <dbReference type="ARBA" id="ARBA00022692"/>
    </source>
</evidence>
<keyword evidence="10" id="KW-1185">Reference proteome</keyword>
<dbReference type="Gene3D" id="1.10.3730.20">
    <property type="match status" value="1"/>
</dbReference>
<organism evidence="9 10">
    <name type="scientific">Litchfieldia salsa</name>
    <dbReference type="NCBI Taxonomy" id="930152"/>
    <lineage>
        <taxon>Bacteria</taxon>
        <taxon>Bacillati</taxon>
        <taxon>Bacillota</taxon>
        <taxon>Bacilli</taxon>
        <taxon>Bacillales</taxon>
        <taxon>Bacillaceae</taxon>
        <taxon>Litchfieldia</taxon>
    </lineage>
</organism>
<dbReference type="PANTHER" id="PTHR32322:SF18">
    <property type="entry name" value="S-ADENOSYLMETHIONINE_S-ADENOSYLHOMOCYSTEINE TRANSPORTER"/>
    <property type="match status" value="1"/>
</dbReference>
<feature type="transmembrane region" description="Helical" evidence="7">
    <location>
        <begin position="245"/>
        <end position="264"/>
    </location>
</feature>
<dbReference type="AlphaFoldDB" id="A0A1H0VJG9"/>
<evidence type="ECO:0000256" key="3">
    <source>
        <dbReference type="ARBA" id="ARBA00022475"/>
    </source>
</evidence>
<feature type="transmembrane region" description="Helical" evidence="7">
    <location>
        <begin position="270"/>
        <end position="290"/>
    </location>
</feature>
<evidence type="ECO:0000313" key="10">
    <source>
        <dbReference type="Proteomes" id="UP000199159"/>
    </source>
</evidence>
<comment type="similarity">
    <text evidence="2">Belongs to the EamA transporter family.</text>
</comment>
<dbReference type="Proteomes" id="UP000199159">
    <property type="component" value="Unassembled WGS sequence"/>
</dbReference>
<dbReference type="SUPFAM" id="SSF103481">
    <property type="entry name" value="Multidrug resistance efflux transporter EmrE"/>
    <property type="match status" value="2"/>
</dbReference>
<dbReference type="EMBL" id="FNJU01000007">
    <property type="protein sequence ID" value="SDP78729.1"/>
    <property type="molecule type" value="Genomic_DNA"/>
</dbReference>
<protein>
    <submittedName>
        <fullName evidence="9">Threonine/homoserine efflux transporter RhtA</fullName>
    </submittedName>
</protein>
<feature type="transmembrane region" description="Helical" evidence="7">
    <location>
        <begin position="35"/>
        <end position="58"/>
    </location>
</feature>
<feature type="transmembrane region" description="Helical" evidence="7">
    <location>
        <begin position="126"/>
        <end position="144"/>
    </location>
</feature>
<evidence type="ECO:0000256" key="5">
    <source>
        <dbReference type="ARBA" id="ARBA00022989"/>
    </source>
</evidence>
<dbReference type="InterPro" id="IPR037185">
    <property type="entry name" value="EmrE-like"/>
</dbReference>
<evidence type="ECO:0000256" key="6">
    <source>
        <dbReference type="ARBA" id="ARBA00023136"/>
    </source>
</evidence>
<dbReference type="GO" id="GO:0005886">
    <property type="term" value="C:plasma membrane"/>
    <property type="evidence" value="ECO:0007669"/>
    <property type="project" value="UniProtKB-SubCell"/>
</dbReference>
<evidence type="ECO:0000259" key="8">
    <source>
        <dbReference type="Pfam" id="PF00892"/>
    </source>
</evidence>
<feature type="transmembrane region" description="Helical" evidence="7">
    <location>
        <begin position="7"/>
        <end position="29"/>
    </location>
</feature>
<reference evidence="10" key="1">
    <citation type="submission" date="2016-10" db="EMBL/GenBank/DDBJ databases">
        <authorList>
            <person name="Varghese N."/>
            <person name="Submissions S."/>
        </authorList>
    </citation>
    <scope>NUCLEOTIDE SEQUENCE [LARGE SCALE GENOMIC DNA]</scope>
    <source>
        <strain evidence="10">IBRC-M10078</strain>
    </source>
</reference>
<sequence length="304" mass="33525">MKKNLPLVYIGIGASLWGVIGVFVSYLYGLGLTPIQVVAIRVLTSSLFLLLYVSSLNRKLFKIKLSDSKFFIGTGIISIVFFNLCLFYAIQETSISIASILLYTAPAFVIILSRLFLKESFTLRKMIALFITLIGCSFVIGVFPNATPSISTYGLLLGLGSGFFYALYSIFGKYALKKYDSITVTLYTFIFAAVAITPFSGLWEGLHILNSPIAWFNILGLGFLSTTLAYILYTKGLSTVESGRASIIATIEPVVASLFSFMIFDEKLSIWQYMGISLVIIAVIVVQETTKKVKVNLLKKTINT</sequence>
<accession>A0A1H0VJG9</accession>
<keyword evidence="5 7" id="KW-1133">Transmembrane helix</keyword>
<proteinExistence type="inferred from homology"/>
<dbReference type="InterPro" id="IPR000620">
    <property type="entry name" value="EamA_dom"/>
</dbReference>
<dbReference type="Pfam" id="PF00892">
    <property type="entry name" value="EamA"/>
    <property type="match status" value="2"/>
</dbReference>